<protein>
    <recommendedName>
        <fullName evidence="1">non-specific serine/threonine protein kinase</fullName>
        <ecNumber evidence="1">2.7.11.1</ecNumber>
    </recommendedName>
</protein>
<evidence type="ECO:0000256" key="14">
    <source>
        <dbReference type="SAM" id="Coils"/>
    </source>
</evidence>
<evidence type="ECO:0000256" key="2">
    <source>
        <dbReference type="ARBA" id="ARBA00022527"/>
    </source>
</evidence>
<dbReference type="InterPro" id="IPR002219">
    <property type="entry name" value="PKC_DAG/PE"/>
</dbReference>
<feature type="coiled-coil region" evidence="14">
    <location>
        <begin position="327"/>
        <end position="382"/>
    </location>
</feature>
<evidence type="ECO:0000256" key="11">
    <source>
        <dbReference type="ARBA" id="ARBA00023054"/>
    </source>
</evidence>
<dbReference type="AlphaFoldDB" id="A0A7R9KVE8"/>
<evidence type="ECO:0000259" key="16">
    <source>
        <dbReference type="PROSITE" id="PS50003"/>
    </source>
</evidence>
<feature type="coiled-coil region" evidence="14">
    <location>
        <begin position="419"/>
        <end position="453"/>
    </location>
</feature>
<evidence type="ECO:0000256" key="3">
    <source>
        <dbReference type="ARBA" id="ARBA00022553"/>
    </source>
</evidence>
<dbReference type="PANTHER" id="PTHR22988:SF66">
    <property type="entry name" value="SERINE_THREONINE-PROTEIN KINASE GENGHIS KHAN"/>
    <property type="match status" value="1"/>
</dbReference>
<dbReference type="Gene3D" id="1.10.510.10">
    <property type="entry name" value="Transferase(Phosphotransferase) domain 1"/>
    <property type="match status" value="1"/>
</dbReference>
<evidence type="ECO:0000259" key="17">
    <source>
        <dbReference type="PROSITE" id="PS50081"/>
    </source>
</evidence>
<evidence type="ECO:0000256" key="13">
    <source>
        <dbReference type="ARBA" id="ARBA00048679"/>
    </source>
</evidence>
<feature type="domain" description="Phorbol-ester/DAG-type" evidence="17">
    <location>
        <begin position="510"/>
        <end position="559"/>
    </location>
</feature>
<evidence type="ECO:0000256" key="9">
    <source>
        <dbReference type="ARBA" id="ARBA00022833"/>
    </source>
</evidence>
<evidence type="ECO:0000313" key="22">
    <source>
        <dbReference type="Proteomes" id="UP000759131"/>
    </source>
</evidence>
<dbReference type="InterPro" id="IPR050839">
    <property type="entry name" value="Rho-assoc_Ser/Thr_Kinase"/>
</dbReference>
<keyword evidence="5" id="KW-0479">Metal-binding</keyword>
<dbReference type="PROSITE" id="PS00479">
    <property type="entry name" value="ZF_DAG_PE_1"/>
    <property type="match status" value="1"/>
</dbReference>
<evidence type="ECO:0000256" key="1">
    <source>
        <dbReference type="ARBA" id="ARBA00012513"/>
    </source>
</evidence>
<dbReference type="Proteomes" id="UP000759131">
    <property type="component" value="Unassembled WGS sequence"/>
</dbReference>
<keyword evidence="10" id="KW-0067">ATP-binding</keyword>
<dbReference type="EMBL" id="CAJPIZ010006082">
    <property type="protein sequence ID" value="CAG2109207.1"/>
    <property type="molecule type" value="Genomic_DNA"/>
</dbReference>
<dbReference type="SMART" id="SM00036">
    <property type="entry name" value="CNH"/>
    <property type="match status" value="1"/>
</dbReference>
<evidence type="ECO:0000256" key="7">
    <source>
        <dbReference type="ARBA" id="ARBA00022771"/>
    </source>
</evidence>
<keyword evidence="7" id="KW-0863">Zinc-finger</keyword>
<keyword evidence="6" id="KW-0547">Nucleotide-binding</keyword>
<dbReference type="PROSITE" id="PS50108">
    <property type="entry name" value="CRIB"/>
    <property type="match status" value="1"/>
</dbReference>
<dbReference type="InterPro" id="IPR000961">
    <property type="entry name" value="AGC-kinase_C"/>
</dbReference>
<feature type="compositionally biased region" description="Polar residues" evidence="15">
    <location>
        <begin position="128"/>
        <end position="145"/>
    </location>
</feature>
<feature type="compositionally biased region" description="Low complexity" evidence="15">
    <location>
        <begin position="1148"/>
        <end position="1160"/>
    </location>
</feature>
<evidence type="ECO:0000313" key="21">
    <source>
        <dbReference type="EMBL" id="CAD7628777.1"/>
    </source>
</evidence>
<comment type="catalytic activity">
    <reaction evidence="12">
        <text>L-threonyl-[protein] + ATP = O-phospho-L-threonyl-[protein] + ADP + H(+)</text>
        <dbReference type="Rhea" id="RHEA:46608"/>
        <dbReference type="Rhea" id="RHEA-COMP:11060"/>
        <dbReference type="Rhea" id="RHEA-COMP:11605"/>
        <dbReference type="ChEBI" id="CHEBI:15378"/>
        <dbReference type="ChEBI" id="CHEBI:30013"/>
        <dbReference type="ChEBI" id="CHEBI:30616"/>
        <dbReference type="ChEBI" id="CHEBI:61977"/>
        <dbReference type="ChEBI" id="CHEBI:456216"/>
        <dbReference type="EC" id="2.7.11.1"/>
    </reaction>
</comment>
<dbReference type="SMART" id="SM00133">
    <property type="entry name" value="S_TK_X"/>
    <property type="match status" value="1"/>
</dbReference>
<dbReference type="EMBL" id="OC860657">
    <property type="protein sequence ID" value="CAD7628777.1"/>
    <property type="molecule type" value="Genomic_DNA"/>
</dbReference>
<dbReference type="InterPro" id="IPR011993">
    <property type="entry name" value="PH-like_dom_sf"/>
</dbReference>
<name>A0A7R9KVE8_9ACAR</name>
<dbReference type="Pfam" id="PF00780">
    <property type="entry name" value="CNH"/>
    <property type="match status" value="1"/>
</dbReference>
<evidence type="ECO:0000256" key="5">
    <source>
        <dbReference type="ARBA" id="ARBA00022723"/>
    </source>
</evidence>
<feature type="domain" description="CNH" evidence="19">
    <location>
        <begin position="753"/>
        <end position="1030"/>
    </location>
</feature>
<dbReference type="Gene3D" id="3.30.60.20">
    <property type="match status" value="1"/>
</dbReference>
<keyword evidence="4" id="KW-0808">Transferase</keyword>
<keyword evidence="11 14" id="KW-0175">Coiled coil</keyword>
<evidence type="ECO:0000259" key="19">
    <source>
        <dbReference type="PROSITE" id="PS50219"/>
    </source>
</evidence>
<reference evidence="21" key="1">
    <citation type="submission" date="2020-11" db="EMBL/GenBank/DDBJ databases">
        <authorList>
            <person name="Tran Van P."/>
        </authorList>
    </citation>
    <scope>NUCLEOTIDE SEQUENCE</scope>
</reference>
<evidence type="ECO:0000256" key="15">
    <source>
        <dbReference type="SAM" id="MobiDB-lite"/>
    </source>
</evidence>
<evidence type="ECO:0000256" key="10">
    <source>
        <dbReference type="ARBA" id="ARBA00022840"/>
    </source>
</evidence>
<dbReference type="GO" id="GO:0005737">
    <property type="term" value="C:cytoplasm"/>
    <property type="evidence" value="ECO:0007669"/>
    <property type="project" value="TreeGrafter"/>
</dbReference>
<evidence type="ECO:0000259" key="18">
    <source>
        <dbReference type="PROSITE" id="PS50108"/>
    </source>
</evidence>
<keyword evidence="22" id="KW-1185">Reference proteome</keyword>
<accession>A0A7R9KVE8</accession>
<dbReference type="EC" id="2.7.11.1" evidence="1"/>
<evidence type="ECO:0000256" key="6">
    <source>
        <dbReference type="ARBA" id="ARBA00022741"/>
    </source>
</evidence>
<dbReference type="GO" id="GO:0005856">
    <property type="term" value="C:cytoskeleton"/>
    <property type="evidence" value="ECO:0007669"/>
    <property type="project" value="TreeGrafter"/>
</dbReference>
<feature type="region of interest" description="Disordered" evidence="15">
    <location>
        <begin position="1116"/>
        <end position="1160"/>
    </location>
</feature>
<dbReference type="SUPFAM" id="SSF69322">
    <property type="entry name" value="Tricorn protease domain 2"/>
    <property type="match status" value="1"/>
</dbReference>
<keyword evidence="8" id="KW-0418">Kinase</keyword>
<dbReference type="CDD" id="cd00132">
    <property type="entry name" value="CRIB"/>
    <property type="match status" value="1"/>
</dbReference>
<gene>
    <name evidence="21" type="ORF">OSB1V03_LOCUS9198</name>
</gene>
<dbReference type="SMART" id="SM00109">
    <property type="entry name" value="C1"/>
    <property type="match status" value="1"/>
</dbReference>
<evidence type="ECO:0000259" key="20">
    <source>
        <dbReference type="PROSITE" id="PS51285"/>
    </source>
</evidence>
<dbReference type="InterPro" id="IPR057529">
    <property type="entry name" value="MRCK/ROCK_PH"/>
</dbReference>
<dbReference type="SUPFAM" id="SSF57889">
    <property type="entry name" value="Cysteine-rich domain"/>
    <property type="match status" value="1"/>
</dbReference>
<dbReference type="Pfam" id="PF25346">
    <property type="entry name" value="PH_MRCK"/>
    <property type="match status" value="1"/>
</dbReference>
<feature type="domain" description="AGC-kinase C-terminal" evidence="20">
    <location>
        <begin position="47"/>
        <end position="124"/>
    </location>
</feature>
<organism evidence="21">
    <name type="scientific">Medioppia subpectinata</name>
    <dbReference type="NCBI Taxonomy" id="1979941"/>
    <lineage>
        <taxon>Eukaryota</taxon>
        <taxon>Metazoa</taxon>
        <taxon>Ecdysozoa</taxon>
        <taxon>Arthropoda</taxon>
        <taxon>Chelicerata</taxon>
        <taxon>Arachnida</taxon>
        <taxon>Acari</taxon>
        <taxon>Acariformes</taxon>
        <taxon>Sarcoptiformes</taxon>
        <taxon>Oribatida</taxon>
        <taxon>Brachypylina</taxon>
        <taxon>Oppioidea</taxon>
        <taxon>Oppiidae</taxon>
        <taxon>Medioppia</taxon>
    </lineage>
</organism>
<dbReference type="SMART" id="SM00233">
    <property type="entry name" value="PH"/>
    <property type="match status" value="1"/>
</dbReference>
<dbReference type="InterPro" id="IPR001180">
    <property type="entry name" value="CNH_dom"/>
</dbReference>
<feature type="region of interest" description="Disordered" evidence="15">
    <location>
        <begin position="123"/>
        <end position="171"/>
    </location>
</feature>
<dbReference type="PROSITE" id="PS50003">
    <property type="entry name" value="PH_DOMAIN"/>
    <property type="match status" value="1"/>
</dbReference>
<dbReference type="PROSITE" id="PS50081">
    <property type="entry name" value="ZF_DAG_PE_2"/>
    <property type="match status" value="1"/>
</dbReference>
<dbReference type="CDD" id="cd01243">
    <property type="entry name" value="PH_MRCK"/>
    <property type="match status" value="1"/>
</dbReference>
<dbReference type="GO" id="GO:0005524">
    <property type="term" value="F:ATP binding"/>
    <property type="evidence" value="ECO:0007669"/>
    <property type="project" value="UniProtKB-KW"/>
</dbReference>
<dbReference type="PROSITE" id="PS50219">
    <property type="entry name" value="CNH"/>
    <property type="match status" value="1"/>
</dbReference>
<feature type="compositionally biased region" description="Polar residues" evidence="15">
    <location>
        <begin position="1116"/>
        <end position="1133"/>
    </location>
</feature>
<dbReference type="PANTHER" id="PTHR22988">
    <property type="entry name" value="MYOTONIC DYSTROPHY S/T KINASE-RELATED"/>
    <property type="match status" value="1"/>
</dbReference>
<feature type="coiled-coil region" evidence="14">
    <location>
        <begin position="183"/>
        <end position="252"/>
    </location>
</feature>
<dbReference type="GO" id="GO:0008270">
    <property type="term" value="F:zinc ion binding"/>
    <property type="evidence" value="ECO:0007669"/>
    <property type="project" value="UniProtKB-KW"/>
</dbReference>
<dbReference type="OrthoDB" id="6503988at2759"/>
<sequence>MNHKHSFKFPVNAKVTDEAKDLISNLITDQTSRFKCLQQFKCHLWFTGINWDSLQSMRPPYQPTVSGPEDTSNFDIEELRPPNNNPNTAGAGLALNSTKDSLLNIHLPFVGFTATFTTPEERLKQKNKQTLNKSNCEQNGDNSVLDSLPPLPETAAPDLISVQNDSTDGTHDLDRRLVLETELKDARQEWSEVSALLADMKKEKNSLSLRLRAKEEELEQQLDKNTQLRQQLRNAEKVKRQQIDDIVALQTQLDKEQELRLEAQMMTKESEERVLLLESQSFDSNRVPINQNFVEKEEYYLERIAELEQQLDLRQSVFREEPNEEHINELEQQVLQLQQLQPNWERQISEIIDWVGNEKEARNYLQQMAATMTKELEKLQLQQQQYVLAQRYSPPVQPFLTTQSKQQSWQERRSARVDKQELLQLQLELQNEIDDKQRIQLDLQRKIQEQQNKRQSLPPTAAPNILFSQESRSPVDQQNQLQSIESDLESMTDTSSISDAQRFTSCSQQKHSFIVRTFVAPLKCNHCTSLMIGLVRQGLVCEVCGFACHVNCMGTGSPCPCDDGLQRPVGIDPKNGIGTAYEGYVKIPKARGGVRKGWIRMFVVVCDFKLFLYDLNSNNESLSSSSSSYNTSALNQEGSGNPLNTTPFVSVNTLIDMRDEYFSVSGVLESDVIHASRKDIPCIFRVTTSMLGDDGSQRFTQLMLVDRESEKNKWIDALHELHRIIRRNKLSNRNPLRVHTVLTTVQMSPLRHHNNINCCLIIDETRLLIGCDDCLICSDVDIPSYHRLTNSKRIQQLSHSATEQLVISLAGKQRQIKLIPIRGLDNENIEWIKIPETKNATTFALVSTNTTNYICVAIKKTLILFEITRKKCRYSFYREIQMPLNIQTLNACKSSSIAVGTASNFVVYNLNQRESPPLYLVNQECNELSYLIQNSIDALMCQPINDKEWILIFSHYGVYVDSHGRRTRPFELQFPTQPLYISTLSTASHSSLLLSFSSTHIDVYDMTSTQWIQTINLKSTRPLQTHGQQSLLCLTSAYDLPLMVQIVASNRNDCLLKVGGDSTKSFTLSANSSNQRFSQLGTNNSEVTKKNSRIQISGPSDFSHISHLGPGSGPFTSNLIDLSHSNSSAQVMRQSREELPTTRRRDSTSSSHSSSSPFKY</sequence>
<dbReference type="CDD" id="cd20809">
    <property type="entry name" value="C1_MRCK"/>
    <property type="match status" value="1"/>
</dbReference>
<evidence type="ECO:0000256" key="4">
    <source>
        <dbReference type="ARBA" id="ARBA00022679"/>
    </source>
</evidence>
<dbReference type="GO" id="GO:0031032">
    <property type="term" value="P:actomyosin structure organization"/>
    <property type="evidence" value="ECO:0007669"/>
    <property type="project" value="TreeGrafter"/>
</dbReference>
<dbReference type="Pfam" id="PF00130">
    <property type="entry name" value="C1_1"/>
    <property type="match status" value="1"/>
</dbReference>
<feature type="domain" description="CRIB" evidence="18">
    <location>
        <begin position="1096"/>
        <end position="1109"/>
    </location>
</feature>
<keyword evidence="9" id="KW-0862">Zinc</keyword>
<evidence type="ECO:0000256" key="12">
    <source>
        <dbReference type="ARBA" id="ARBA00047899"/>
    </source>
</evidence>
<feature type="compositionally biased region" description="Basic and acidic residues" evidence="15">
    <location>
        <begin position="1134"/>
        <end position="1147"/>
    </location>
</feature>
<dbReference type="InterPro" id="IPR000095">
    <property type="entry name" value="CRIB_dom"/>
</dbReference>
<dbReference type="InterPro" id="IPR001849">
    <property type="entry name" value="PH_domain"/>
</dbReference>
<dbReference type="Gene3D" id="2.30.29.30">
    <property type="entry name" value="Pleckstrin-homology domain (PH domain)/Phosphotyrosine-binding domain (PTB)"/>
    <property type="match status" value="1"/>
</dbReference>
<dbReference type="InterPro" id="IPR046349">
    <property type="entry name" value="C1-like_sf"/>
</dbReference>
<comment type="catalytic activity">
    <reaction evidence="13">
        <text>L-seryl-[protein] + ATP = O-phospho-L-seryl-[protein] + ADP + H(+)</text>
        <dbReference type="Rhea" id="RHEA:17989"/>
        <dbReference type="Rhea" id="RHEA-COMP:9863"/>
        <dbReference type="Rhea" id="RHEA-COMP:11604"/>
        <dbReference type="ChEBI" id="CHEBI:15378"/>
        <dbReference type="ChEBI" id="CHEBI:29999"/>
        <dbReference type="ChEBI" id="CHEBI:30616"/>
        <dbReference type="ChEBI" id="CHEBI:83421"/>
        <dbReference type="ChEBI" id="CHEBI:456216"/>
        <dbReference type="EC" id="2.7.11.1"/>
    </reaction>
</comment>
<dbReference type="Gene3D" id="3.30.200.20">
    <property type="entry name" value="Phosphorylase Kinase, domain 1"/>
    <property type="match status" value="1"/>
</dbReference>
<keyword evidence="3" id="KW-0597">Phosphoprotein</keyword>
<feature type="domain" description="PH" evidence="16">
    <location>
        <begin position="578"/>
        <end position="723"/>
    </location>
</feature>
<evidence type="ECO:0000256" key="8">
    <source>
        <dbReference type="ARBA" id="ARBA00022777"/>
    </source>
</evidence>
<dbReference type="SUPFAM" id="SSF50729">
    <property type="entry name" value="PH domain-like"/>
    <property type="match status" value="1"/>
</dbReference>
<keyword evidence="2" id="KW-0723">Serine/threonine-protein kinase</keyword>
<proteinExistence type="predicted"/>
<dbReference type="PROSITE" id="PS51285">
    <property type="entry name" value="AGC_KINASE_CTER"/>
    <property type="match status" value="1"/>
</dbReference>
<dbReference type="GO" id="GO:0004674">
    <property type="term" value="F:protein serine/threonine kinase activity"/>
    <property type="evidence" value="ECO:0007669"/>
    <property type="project" value="UniProtKB-KW"/>
</dbReference>